<evidence type="ECO:0000313" key="1">
    <source>
        <dbReference type="EMBL" id="RIV78221.1"/>
    </source>
</evidence>
<comment type="caution">
    <text evidence="1">The sequence shown here is derived from an EMBL/GenBank/DDBJ whole genome shotgun (WGS) entry which is preliminary data.</text>
</comment>
<dbReference type="Proteomes" id="UP000285092">
    <property type="component" value="Unassembled WGS sequence"/>
</dbReference>
<organism evidence="1 2">
    <name type="scientific">Pelagerythrobacter aerophilus</name>
    <dbReference type="NCBI Taxonomy" id="2306995"/>
    <lineage>
        <taxon>Bacteria</taxon>
        <taxon>Pseudomonadati</taxon>
        <taxon>Pseudomonadota</taxon>
        <taxon>Alphaproteobacteria</taxon>
        <taxon>Sphingomonadales</taxon>
        <taxon>Erythrobacteraceae</taxon>
        <taxon>Pelagerythrobacter</taxon>
    </lineage>
</organism>
<proteinExistence type="predicted"/>
<dbReference type="RefSeq" id="WP_119513552.1">
    <property type="nucleotide sequence ID" value="NZ_QXFK01000016.1"/>
</dbReference>
<name>A0A418NHU0_9SPHN</name>
<evidence type="ECO:0000313" key="2">
    <source>
        <dbReference type="Proteomes" id="UP000285092"/>
    </source>
</evidence>
<protein>
    <submittedName>
        <fullName evidence="1">Uncharacterized protein</fullName>
    </submittedName>
</protein>
<gene>
    <name evidence="1" type="ORF">D2V04_10185</name>
</gene>
<sequence length="127" mass="13951">MSLLLFCFVAGCVTEEPARYLEFGCEDIAVVGRIKTLNQTAIQGSDPLSDWQSAYQLQIHIKRVVRGSERRRLVLATAIAHAQIRDDRDFLIVLTPDGAGGYSVAAASLWQYRPKLSASCLPASGIR</sequence>
<accession>A0A418NHU0</accession>
<dbReference type="AlphaFoldDB" id="A0A418NHU0"/>
<dbReference type="EMBL" id="QXFK01000016">
    <property type="protein sequence ID" value="RIV78221.1"/>
    <property type="molecule type" value="Genomic_DNA"/>
</dbReference>
<reference evidence="1 2" key="1">
    <citation type="submission" date="2018-08" db="EMBL/GenBank/DDBJ databases">
        <title>Altererythrobacter sp.Ery1 and Ery12, the genome sequencing of novel strains in genus Alterythrobacter.</title>
        <authorList>
            <person name="Cheng H."/>
            <person name="Wu Y.-H."/>
            <person name="Fang C."/>
            <person name="Xu X.-W."/>
        </authorList>
    </citation>
    <scope>NUCLEOTIDE SEQUENCE [LARGE SCALE GENOMIC DNA]</scope>
    <source>
        <strain evidence="1 2">Ery1</strain>
    </source>
</reference>
<keyword evidence="2" id="KW-1185">Reference proteome</keyword>